<dbReference type="InterPro" id="IPR015422">
    <property type="entry name" value="PyrdxlP-dep_Trfase_small"/>
</dbReference>
<evidence type="ECO:0000256" key="1">
    <source>
        <dbReference type="ARBA" id="ARBA00022898"/>
    </source>
</evidence>
<organism evidence="3">
    <name type="scientific">Agrobacterium rosae</name>
    <dbReference type="NCBI Taxonomy" id="1972867"/>
    <lineage>
        <taxon>Bacteria</taxon>
        <taxon>Pseudomonadati</taxon>
        <taxon>Pseudomonadota</taxon>
        <taxon>Alphaproteobacteria</taxon>
        <taxon>Hyphomicrobiales</taxon>
        <taxon>Rhizobiaceae</taxon>
        <taxon>Rhizobium/Agrobacterium group</taxon>
        <taxon>Agrobacterium</taxon>
    </lineage>
</organism>
<dbReference type="PANTHER" id="PTHR43586">
    <property type="entry name" value="CYSTEINE DESULFURASE"/>
    <property type="match status" value="1"/>
</dbReference>
<dbReference type="SUPFAM" id="SSF53383">
    <property type="entry name" value="PLP-dependent transferases"/>
    <property type="match status" value="1"/>
</dbReference>
<dbReference type="Pfam" id="PF00266">
    <property type="entry name" value="Aminotran_5"/>
    <property type="match status" value="1"/>
</dbReference>
<dbReference type="Gene3D" id="3.40.640.10">
    <property type="entry name" value="Type I PLP-dependent aspartate aminotransferase-like (Major domain)"/>
    <property type="match status" value="1"/>
</dbReference>
<dbReference type="AlphaFoldDB" id="A0AAW9FQ10"/>
<evidence type="ECO:0000259" key="2">
    <source>
        <dbReference type="Pfam" id="PF00266"/>
    </source>
</evidence>
<accession>A0AAW9FQ10</accession>
<sequence length="421" mass="46786">MTTTSPLNLDYVRSQFPGLSRGWTYFDNAGGSQILKGALERINTFLIEKNVQIGGSYEVSQSAANALYEARTAAMHLVNASRPEEIVFGNSTTALLQNLARAMQSQLSAGDEIIVTVSDHESNIGPWDRLQDVGITLKIWPLNKETLTLDLADLEPLMSERTKMVCVTHVSNILGSINPIREIADFVHARGAKICVDAVAYAPHRAVDVQAFDVDYYVFSLYKTYGPHYALMYGKYDLLLELDTLYHYFYGKDKVPGKLEPGNPNYELAYSTCGIVDYLTTLGKQAGETGTVRQKIEAAFAAITAQENLLTERLLNYLRSRNDCRIVGQVSNHDETRVPTIAFRFDGREAGDLCKAMDGENIAMRFGDFHSRRLAEYLGFTDHGGMLRVSMVHYNTLEEVDRFTAALDRILAGDAGFAKAS</sequence>
<evidence type="ECO:0000313" key="3">
    <source>
        <dbReference type="EMBL" id="MDX8304569.1"/>
    </source>
</evidence>
<dbReference type="InterPro" id="IPR000192">
    <property type="entry name" value="Aminotrans_V_dom"/>
</dbReference>
<dbReference type="Gene3D" id="3.90.1150.10">
    <property type="entry name" value="Aspartate Aminotransferase, domain 1"/>
    <property type="match status" value="1"/>
</dbReference>
<feature type="domain" description="Aminotransferase class V" evidence="2">
    <location>
        <begin position="24"/>
        <end position="403"/>
    </location>
</feature>
<dbReference type="EMBL" id="JAVRAF010000008">
    <property type="protein sequence ID" value="MDX8304569.1"/>
    <property type="molecule type" value="Genomic_DNA"/>
</dbReference>
<dbReference type="RefSeq" id="WP_320203269.1">
    <property type="nucleotide sequence ID" value="NZ_CP133552.1"/>
</dbReference>
<dbReference type="InterPro" id="IPR011340">
    <property type="entry name" value="Cys_dSase-rel"/>
</dbReference>
<name>A0AAW9FQ10_9HYPH</name>
<keyword evidence="1" id="KW-0663">Pyridoxal phosphate</keyword>
<proteinExistence type="predicted"/>
<dbReference type="InterPro" id="IPR015421">
    <property type="entry name" value="PyrdxlP-dep_Trfase_major"/>
</dbReference>
<comment type="caution">
    <text evidence="3">The sequence shown here is derived from an EMBL/GenBank/DDBJ whole genome shotgun (WGS) entry which is preliminary data.</text>
</comment>
<reference evidence="3" key="1">
    <citation type="journal article" date="2023" name="Phytobiomes J">
        <title>Deciphering the key players within the bacterial microbiota associated with aerial crown gall tumors on rhododendron: Insights into the gallobiome.</title>
        <authorList>
            <person name="Kuzmanovic N."/>
            <person name="Nesme J."/>
            <person name="Wolf J."/>
            <person name="Neumann-Schaal M."/>
            <person name="Petersen J."/>
            <person name="Fernandez-Gnecco G."/>
            <person name="Sproeer C."/>
            <person name="Bunk B."/>
            <person name="Overmann J."/>
            <person name="Sorensen S.J."/>
            <person name="Idczak E."/>
            <person name="Smalla K."/>
        </authorList>
    </citation>
    <scope>NUCLEOTIDE SEQUENCE</scope>
    <source>
        <strain evidence="3">Rho-11.1</strain>
    </source>
</reference>
<dbReference type="NCBIfam" id="TIGR01976">
    <property type="entry name" value="am_tr_V_VC1184"/>
    <property type="match status" value="1"/>
</dbReference>
<dbReference type="InterPro" id="IPR015424">
    <property type="entry name" value="PyrdxlP-dep_Trfase"/>
</dbReference>
<gene>
    <name evidence="3" type="ORF">RMR22_20125</name>
</gene>
<dbReference type="PANTHER" id="PTHR43586:SF21">
    <property type="entry name" value="PYRIDOXAL PHOSPHATE (PLP)-DEPENDENT ASPARTATE AMINOTRANSFERASE SUPERFAMILY"/>
    <property type="match status" value="1"/>
</dbReference>
<protein>
    <submittedName>
        <fullName evidence="3">Cysteine desulfurase-like protein</fullName>
    </submittedName>
</protein>